<dbReference type="SUPFAM" id="SSF81653">
    <property type="entry name" value="Calcium ATPase, transduction domain A"/>
    <property type="match status" value="1"/>
</dbReference>
<dbReference type="GO" id="GO:0046872">
    <property type="term" value="F:metal ion binding"/>
    <property type="evidence" value="ECO:0007669"/>
    <property type="project" value="UniProtKB-KW"/>
</dbReference>
<dbReference type="Gene3D" id="3.40.1110.10">
    <property type="entry name" value="Calcium-transporting ATPase, cytoplasmic domain N"/>
    <property type="match status" value="1"/>
</dbReference>
<feature type="transmembrane region" description="Helical" evidence="12">
    <location>
        <begin position="257"/>
        <end position="278"/>
    </location>
</feature>
<dbReference type="InterPro" id="IPR023299">
    <property type="entry name" value="ATPase_P-typ_cyto_dom_N"/>
</dbReference>
<dbReference type="Gene3D" id="1.20.1110.10">
    <property type="entry name" value="Calcium-transporting ATPase, transmembrane domain"/>
    <property type="match status" value="2"/>
</dbReference>
<feature type="transmembrane region" description="Helical" evidence="12">
    <location>
        <begin position="769"/>
        <end position="790"/>
    </location>
</feature>
<keyword evidence="8" id="KW-0460">Magnesium</keyword>
<dbReference type="InterPro" id="IPR023214">
    <property type="entry name" value="HAD_sf"/>
</dbReference>
<keyword evidence="10 12" id="KW-0472">Membrane</keyword>
<dbReference type="SMART" id="SM00831">
    <property type="entry name" value="Cation_ATPase_N"/>
    <property type="match status" value="1"/>
</dbReference>
<dbReference type="AlphaFoldDB" id="A0A0F7UB88"/>
<dbReference type="InterPro" id="IPR018303">
    <property type="entry name" value="ATPase_P-typ_P_site"/>
</dbReference>
<dbReference type="Pfam" id="PF00122">
    <property type="entry name" value="E1-E2_ATPase"/>
    <property type="match status" value="1"/>
</dbReference>
<feature type="region of interest" description="Disordered" evidence="11">
    <location>
        <begin position="34"/>
        <end position="63"/>
    </location>
</feature>
<name>A0A0F7UB88_NEOCL</name>
<keyword evidence="4 12" id="KW-0812">Transmembrane</keyword>
<sequence>MSREEPYLEAVYGELHDPVEMVGDISLTVDEVSVENSPSGCPPPGHDRDITHVSPPSTSSSPDNFIDEIQGLTTPEAENLQKTVGFNEIATQKKPGILVFLSYFLGTVPIIMILTAIITASIPGVTGKRDFFSLTAILVEFAPVCQCKRDGQWLTIPARELVPGDIVALRGGTIAPADGRLVGRGLPVLVDESSLTGESLAVTKGRGDAMLQGAVVQSGELYLLVEKTGADTLFGKALELLGKTETKGNLKKVLEKVARLICCVGAVFSVVLMFVLIFRDDVPWYQAFAFALALLCCILPSAMPLVTTAVLSTGALELSRQKALVSRLSSIEELAGMDILCSDKTGTLTLNKLVIDKAEIIEAPGFTKDEVLLYASLASKQENPLLQFVPFNPLDKRSEATVKFPDGKIRVIVKGAPQLVMVSLSHSGNEARRKAERGLRTLGVAMCEATLPVDGAVRTEELEFLGLISMLDPPRDDTASTIEKAMSLGIDVKMITGDQRAIAMEMCRRLNMGTNVLGEEAWSGEVDLATKMGGFGKLAESANGFAQIVQALQEEKHMVGMTGDGVNDAPALKKADVGIAVAGASDAARAAADIILLESGLSPIIQALIVSRCIFRRLRNYVVFRVATSLLLLLSYWTAAMLSIVSPPLWCLLLLKVLNDVSMMATSTDHVVPSTKPENWKAVETLCISATLGAVGAIACIIFSVVASPVTQAQTPFWEAWGLEPLTRSQLNLAVFLLAGILIQLGIFSARTKGAFFFCDSKESKKPSIVVCISCAVAVTFMTFFTVYFHEDWDDGTDFGIRGIGWRATGVIWLYALLWFLAMDAVKLLVVKAFFDESGLFNCIHGDAHSQRKKAFQEFRRLRREAQNQKLAGGVAATVQNQRDSYELQRRSIIAGAGTTVRLLAPPVAEPRTRFESSLQPSLSGSFICVPRSESDAELKRLDQQVAGAMEKLKILMQWKEELEAQGSSQSGEDANQERRHLLGDSENRNRS</sequence>
<evidence type="ECO:0000256" key="4">
    <source>
        <dbReference type="ARBA" id="ARBA00022692"/>
    </source>
</evidence>
<feature type="transmembrane region" description="Helical" evidence="12">
    <location>
        <begin position="622"/>
        <end position="639"/>
    </location>
</feature>
<keyword evidence="7" id="KW-0067">ATP-binding</keyword>
<dbReference type="Gene3D" id="3.40.50.1000">
    <property type="entry name" value="HAD superfamily/HAD-like"/>
    <property type="match status" value="1"/>
</dbReference>
<evidence type="ECO:0000256" key="9">
    <source>
        <dbReference type="ARBA" id="ARBA00022989"/>
    </source>
</evidence>
<feature type="domain" description="Cation-transporting P-type ATPase N-terminal" evidence="13">
    <location>
        <begin position="44"/>
        <end position="124"/>
    </location>
</feature>
<keyword evidence="3" id="KW-0597">Phosphoprotein</keyword>
<dbReference type="InterPro" id="IPR008250">
    <property type="entry name" value="ATPase_P-typ_transduc_dom_A_sf"/>
</dbReference>
<dbReference type="EMBL" id="LN714479">
    <property type="protein sequence ID" value="CEL65672.1"/>
    <property type="molecule type" value="Genomic_DNA"/>
</dbReference>
<dbReference type="Pfam" id="PF00702">
    <property type="entry name" value="Hydrolase"/>
    <property type="match status" value="1"/>
</dbReference>
<organism evidence="14">
    <name type="scientific">Neospora caninum (strain Liverpool)</name>
    <dbReference type="NCBI Taxonomy" id="572307"/>
    <lineage>
        <taxon>Eukaryota</taxon>
        <taxon>Sar</taxon>
        <taxon>Alveolata</taxon>
        <taxon>Apicomplexa</taxon>
        <taxon>Conoidasida</taxon>
        <taxon>Coccidia</taxon>
        <taxon>Eucoccidiorida</taxon>
        <taxon>Eimeriorina</taxon>
        <taxon>Sarcocystidae</taxon>
        <taxon>Neospora</taxon>
    </lineage>
</organism>
<evidence type="ECO:0000256" key="2">
    <source>
        <dbReference type="ARBA" id="ARBA00008804"/>
    </source>
</evidence>
<feature type="transmembrane region" description="Helical" evidence="12">
    <location>
        <begin position="97"/>
        <end position="122"/>
    </location>
</feature>
<evidence type="ECO:0000256" key="7">
    <source>
        <dbReference type="ARBA" id="ARBA00022840"/>
    </source>
</evidence>
<evidence type="ECO:0000256" key="8">
    <source>
        <dbReference type="ARBA" id="ARBA00022842"/>
    </source>
</evidence>
<feature type="transmembrane region" description="Helical" evidence="12">
    <location>
        <begin position="686"/>
        <end position="710"/>
    </location>
</feature>
<dbReference type="GO" id="GO:0005524">
    <property type="term" value="F:ATP binding"/>
    <property type="evidence" value="ECO:0007669"/>
    <property type="project" value="UniProtKB-KW"/>
</dbReference>
<dbReference type="PRINTS" id="PR00120">
    <property type="entry name" value="HATPASE"/>
</dbReference>
<evidence type="ECO:0000256" key="5">
    <source>
        <dbReference type="ARBA" id="ARBA00022723"/>
    </source>
</evidence>
<gene>
    <name evidence="14" type="ORF">BN1204_015120</name>
</gene>
<accession>A0A0F7UB88</accession>
<dbReference type="PRINTS" id="PR00119">
    <property type="entry name" value="CATATPASE"/>
</dbReference>
<dbReference type="InterPro" id="IPR004014">
    <property type="entry name" value="ATPase_P-typ_cation-transptr_N"/>
</dbReference>
<dbReference type="GO" id="GO:0016887">
    <property type="term" value="F:ATP hydrolysis activity"/>
    <property type="evidence" value="ECO:0007669"/>
    <property type="project" value="InterPro"/>
</dbReference>
<evidence type="ECO:0000313" key="14">
    <source>
        <dbReference type="EMBL" id="CEL65672.1"/>
    </source>
</evidence>
<reference evidence="14" key="1">
    <citation type="journal article" date="2015" name="PLoS ONE">
        <title>Comprehensive Evaluation of Toxoplasma gondii VEG and Neospora caninum LIV Genomes with Tachyzoite Stage Transcriptome and Proteome Defines Novel Transcript Features.</title>
        <authorList>
            <person name="Ramaprasad A."/>
            <person name="Mourier T."/>
            <person name="Naeem R."/>
            <person name="Malas T.B."/>
            <person name="Moussa E."/>
            <person name="Panigrahi A."/>
            <person name="Vermont S.J."/>
            <person name="Otto T.D."/>
            <person name="Wastling J."/>
            <person name="Pain A."/>
        </authorList>
    </citation>
    <scope>NUCLEOTIDE SEQUENCE</scope>
    <source>
        <strain evidence="14">Liverpool</strain>
    </source>
</reference>
<dbReference type="PANTHER" id="PTHR42861">
    <property type="entry name" value="CALCIUM-TRANSPORTING ATPASE"/>
    <property type="match status" value="1"/>
</dbReference>
<feature type="transmembrane region" description="Helical" evidence="12">
    <location>
        <begin position="730"/>
        <end position="748"/>
    </location>
</feature>
<evidence type="ECO:0000256" key="3">
    <source>
        <dbReference type="ARBA" id="ARBA00022553"/>
    </source>
</evidence>
<feature type="transmembrane region" description="Helical" evidence="12">
    <location>
        <begin position="284"/>
        <end position="311"/>
    </location>
</feature>
<dbReference type="Pfam" id="PF00690">
    <property type="entry name" value="Cation_ATPase_N"/>
    <property type="match status" value="1"/>
</dbReference>
<evidence type="ECO:0000256" key="10">
    <source>
        <dbReference type="ARBA" id="ARBA00023136"/>
    </source>
</evidence>
<keyword evidence="5" id="KW-0479">Metal-binding</keyword>
<dbReference type="SUPFAM" id="SSF81665">
    <property type="entry name" value="Calcium ATPase, transmembrane domain M"/>
    <property type="match status" value="1"/>
</dbReference>
<evidence type="ECO:0000259" key="13">
    <source>
        <dbReference type="SMART" id="SM00831"/>
    </source>
</evidence>
<evidence type="ECO:0000256" key="6">
    <source>
        <dbReference type="ARBA" id="ARBA00022741"/>
    </source>
</evidence>
<dbReference type="InterPro" id="IPR001757">
    <property type="entry name" value="P_typ_ATPase"/>
</dbReference>
<protein>
    <submittedName>
        <fullName evidence="14">Potassium-transporting ATPase B chain</fullName>
    </submittedName>
</protein>
<dbReference type="FunFam" id="3.40.50.1000:FF:000211">
    <property type="entry name" value="Plasma membrane ATPase"/>
    <property type="match status" value="1"/>
</dbReference>
<dbReference type="GO" id="GO:0016020">
    <property type="term" value="C:membrane"/>
    <property type="evidence" value="ECO:0007669"/>
    <property type="project" value="UniProtKB-SubCell"/>
</dbReference>
<evidence type="ECO:0000256" key="12">
    <source>
        <dbReference type="SAM" id="Phobius"/>
    </source>
</evidence>
<proteinExistence type="inferred from homology"/>
<dbReference type="InterPro" id="IPR036412">
    <property type="entry name" value="HAD-like_sf"/>
</dbReference>
<comment type="subcellular location">
    <subcellularLocation>
        <location evidence="1">Membrane</location>
        <topology evidence="1">Multi-pass membrane protein</topology>
    </subcellularLocation>
</comment>
<feature type="compositionally biased region" description="Basic and acidic residues" evidence="11">
    <location>
        <begin position="976"/>
        <end position="992"/>
    </location>
</feature>
<evidence type="ECO:0000256" key="1">
    <source>
        <dbReference type="ARBA" id="ARBA00004141"/>
    </source>
</evidence>
<dbReference type="NCBIfam" id="TIGR01494">
    <property type="entry name" value="ATPase_P-type"/>
    <property type="match status" value="2"/>
</dbReference>
<dbReference type="PROSITE" id="PS00154">
    <property type="entry name" value="ATPASE_E1_E2"/>
    <property type="match status" value="1"/>
</dbReference>
<comment type="similarity">
    <text evidence="2">Belongs to the cation transport ATPase (P-type) (TC 3.A.3) family. Type IIIA subfamily.</text>
</comment>
<keyword evidence="9 12" id="KW-1133">Transmembrane helix</keyword>
<feature type="transmembrane region" description="Helical" evidence="12">
    <location>
        <begin position="810"/>
        <end position="830"/>
    </location>
</feature>
<evidence type="ECO:0000256" key="11">
    <source>
        <dbReference type="SAM" id="MobiDB-lite"/>
    </source>
</evidence>
<dbReference type="SUPFAM" id="SSF56784">
    <property type="entry name" value="HAD-like"/>
    <property type="match status" value="1"/>
</dbReference>
<dbReference type="Gene3D" id="2.70.150.10">
    <property type="entry name" value="Calcium-transporting ATPase, cytoplasmic transduction domain A"/>
    <property type="match status" value="1"/>
</dbReference>
<dbReference type="InterPro" id="IPR023298">
    <property type="entry name" value="ATPase_P-typ_TM_dom_sf"/>
</dbReference>
<feature type="region of interest" description="Disordered" evidence="11">
    <location>
        <begin position="963"/>
        <end position="992"/>
    </location>
</feature>
<dbReference type="InterPro" id="IPR059000">
    <property type="entry name" value="ATPase_P-type_domA"/>
</dbReference>
<keyword evidence="6" id="KW-0547">Nucleotide-binding</keyword>